<dbReference type="NCBIfam" id="NF011307">
    <property type="entry name" value="PRK14716.1-5"/>
    <property type="match status" value="1"/>
</dbReference>
<sequence>MGESLWIIDASAREMLLFAGVGLLLGGIDDLLVDLVYIGHRIRHGGRARLTLATLPLPRTAGRIAVFVAAWDEVAVIGGMLTTALDRYDHDNYRIYVGAYPNDRGTIDAIAAVAERDSRIRLVIGLRDGPTTKADCLNTLWHALCRDDLRDGGEVALPTKAVVIHDAEDVVHAQELRVFDSLIEQYDVIQLPVLPLVHRGARLVSGHYADEFAESHAKQIVVRTALGAAMPLAGTGCAIAPAVLATIAQARGGDPFDATSLTEDYELGLRLAELGARGIFARVAADDAGTVVAVRAYFPCTLGGSVRQKTRWMMGIALAGWDRTGWGQPCAVADHWMRMRDRRAPLAVVILAVGYLAVPIWVFSLLAHGQAGGASPYANGAYPIAFWLLVANGALLAWRLIVRMIFTGRSYGMREAIWALPRFLVGNLVSLIAAPRALIVYIGMLRGAAPVWDKTRHEFPDLPPDDVVTANDSGLAAAAR</sequence>
<keyword evidence="1" id="KW-0472">Membrane</keyword>
<dbReference type="AlphaFoldDB" id="A0A2T5U6B4"/>
<dbReference type="Gene3D" id="3.90.550.10">
    <property type="entry name" value="Spore Coat Polysaccharide Biosynthesis Protein SpsA, Chain A"/>
    <property type="match status" value="1"/>
</dbReference>
<keyword evidence="1" id="KW-0812">Transmembrane</keyword>
<dbReference type="Pfam" id="PF13641">
    <property type="entry name" value="Glyco_tranf_2_3"/>
    <property type="match status" value="1"/>
</dbReference>
<organism evidence="2 3">
    <name type="scientific">Sphingomonas faeni</name>
    <dbReference type="NCBI Taxonomy" id="185950"/>
    <lineage>
        <taxon>Bacteria</taxon>
        <taxon>Pseudomonadati</taxon>
        <taxon>Pseudomonadota</taxon>
        <taxon>Alphaproteobacteria</taxon>
        <taxon>Sphingomonadales</taxon>
        <taxon>Sphingomonadaceae</taxon>
        <taxon>Sphingomonas</taxon>
    </lineage>
</organism>
<protein>
    <submittedName>
        <fullName evidence="2">Adsorption protein B</fullName>
    </submittedName>
</protein>
<feature type="transmembrane region" description="Helical" evidence="1">
    <location>
        <begin position="344"/>
        <end position="364"/>
    </location>
</feature>
<reference evidence="2 3" key="1">
    <citation type="submission" date="2018-04" db="EMBL/GenBank/DDBJ databases">
        <title>Genomic Encyclopedia of Type Strains, Phase III (KMG-III): the genomes of soil and plant-associated and newly described type strains.</title>
        <authorList>
            <person name="Whitman W."/>
        </authorList>
    </citation>
    <scope>NUCLEOTIDE SEQUENCE [LARGE SCALE GENOMIC DNA]</scope>
    <source>
        <strain evidence="2 3">MA-olki</strain>
    </source>
</reference>
<dbReference type="SUPFAM" id="SSF53448">
    <property type="entry name" value="Nucleotide-diphospho-sugar transferases"/>
    <property type="match status" value="1"/>
</dbReference>
<dbReference type="InterPro" id="IPR029044">
    <property type="entry name" value="Nucleotide-diphossugar_trans"/>
</dbReference>
<evidence type="ECO:0000313" key="3">
    <source>
        <dbReference type="Proteomes" id="UP000244013"/>
    </source>
</evidence>
<dbReference type="GeneID" id="91006028"/>
<proteinExistence type="predicted"/>
<dbReference type="Proteomes" id="UP000244013">
    <property type="component" value="Unassembled WGS sequence"/>
</dbReference>
<dbReference type="RefSeq" id="WP_279628753.1">
    <property type="nucleotide sequence ID" value="NZ_QAYE01000004.1"/>
</dbReference>
<dbReference type="EMBL" id="QAYE01000004">
    <property type="protein sequence ID" value="PTW47000.1"/>
    <property type="molecule type" value="Genomic_DNA"/>
</dbReference>
<evidence type="ECO:0000256" key="1">
    <source>
        <dbReference type="SAM" id="Phobius"/>
    </source>
</evidence>
<evidence type="ECO:0000313" key="2">
    <source>
        <dbReference type="EMBL" id="PTW47000.1"/>
    </source>
</evidence>
<keyword evidence="1" id="KW-1133">Transmembrane helix</keyword>
<name>A0A2T5U6B4_9SPHN</name>
<accession>A0A2T5U6B4</accession>
<feature type="transmembrane region" description="Helical" evidence="1">
    <location>
        <begin position="423"/>
        <end position="444"/>
    </location>
</feature>
<feature type="transmembrane region" description="Helical" evidence="1">
    <location>
        <begin position="15"/>
        <end position="39"/>
    </location>
</feature>
<gene>
    <name evidence="2" type="ORF">C8J25_104340</name>
</gene>
<feature type="transmembrane region" description="Helical" evidence="1">
    <location>
        <begin position="384"/>
        <end position="402"/>
    </location>
</feature>
<comment type="caution">
    <text evidence="2">The sequence shown here is derived from an EMBL/GenBank/DDBJ whole genome shotgun (WGS) entry which is preliminary data.</text>
</comment>